<accession>A0A9J5ZTF6</accession>
<proteinExistence type="predicted"/>
<gene>
    <name evidence="2" type="ORF">H5410_015203</name>
</gene>
<protein>
    <submittedName>
        <fullName evidence="2">Uncharacterized protein</fullName>
    </submittedName>
</protein>
<evidence type="ECO:0000256" key="1">
    <source>
        <dbReference type="SAM" id="MobiDB-lite"/>
    </source>
</evidence>
<evidence type="ECO:0000313" key="3">
    <source>
        <dbReference type="Proteomes" id="UP000824120"/>
    </source>
</evidence>
<name>A0A9J5ZTF6_SOLCO</name>
<dbReference type="OrthoDB" id="1682477at2759"/>
<dbReference type="AlphaFoldDB" id="A0A9J5ZTF6"/>
<sequence>MNRKPAYGSKLHYNQDPTKGVGQLRQQEGGHGSQNPLRRSSGWKSTTRHAASGALPMPLENPEDLMSSTLGRTHNCIRSPNVGQRQAVSAKAYIYRTWPMRIGREILAMAYAHWPGIISNGCGHRLGDIGWGLPTLVVACAHRPGNIGRSLPTSVVACTHKQGDLGYGIRASTNRHSQCQMWPSCIIRGLLTPASRRRTWPTCIINGLQTMINQHWSWPTNIIRGVHTLVIQHWKWPAKINCVLHTSVYRRRTWPTYND</sequence>
<dbReference type="EMBL" id="JACXVP010000003">
    <property type="protein sequence ID" value="KAG5615379.1"/>
    <property type="molecule type" value="Genomic_DNA"/>
</dbReference>
<feature type="region of interest" description="Disordered" evidence="1">
    <location>
        <begin position="1"/>
        <end position="78"/>
    </location>
</feature>
<dbReference type="Proteomes" id="UP000824120">
    <property type="component" value="Chromosome 3"/>
</dbReference>
<keyword evidence="3" id="KW-1185">Reference proteome</keyword>
<organism evidence="2 3">
    <name type="scientific">Solanum commersonii</name>
    <name type="common">Commerson's wild potato</name>
    <name type="synonym">Commerson's nightshade</name>
    <dbReference type="NCBI Taxonomy" id="4109"/>
    <lineage>
        <taxon>Eukaryota</taxon>
        <taxon>Viridiplantae</taxon>
        <taxon>Streptophyta</taxon>
        <taxon>Embryophyta</taxon>
        <taxon>Tracheophyta</taxon>
        <taxon>Spermatophyta</taxon>
        <taxon>Magnoliopsida</taxon>
        <taxon>eudicotyledons</taxon>
        <taxon>Gunneridae</taxon>
        <taxon>Pentapetalae</taxon>
        <taxon>asterids</taxon>
        <taxon>lamiids</taxon>
        <taxon>Solanales</taxon>
        <taxon>Solanaceae</taxon>
        <taxon>Solanoideae</taxon>
        <taxon>Solaneae</taxon>
        <taxon>Solanum</taxon>
    </lineage>
</organism>
<evidence type="ECO:0000313" key="2">
    <source>
        <dbReference type="EMBL" id="KAG5615379.1"/>
    </source>
</evidence>
<feature type="compositionally biased region" description="Polar residues" evidence="1">
    <location>
        <begin position="66"/>
        <end position="78"/>
    </location>
</feature>
<reference evidence="2 3" key="1">
    <citation type="submission" date="2020-09" db="EMBL/GenBank/DDBJ databases">
        <title>De no assembly of potato wild relative species, Solanum commersonii.</title>
        <authorList>
            <person name="Cho K."/>
        </authorList>
    </citation>
    <scope>NUCLEOTIDE SEQUENCE [LARGE SCALE GENOMIC DNA]</scope>
    <source>
        <strain evidence="2">LZ3.2</strain>
        <tissue evidence="2">Leaf</tissue>
    </source>
</reference>
<comment type="caution">
    <text evidence="2">The sequence shown here is derived from an EMBL/GenBank/DDBJ whole genome shotgun (WGS) entry which is preliminary data.</text>
</comment>
<feature type="compositionally biased region" description="Polar residues" evidence="1">
    <location>
        <begin position="33"/>
        <end position="49"/>
    </location>
</feature>